<reference evidence="4" key="1">
    <citation type="submission" date="2018-02" db="EMBL/GenBank/DDBJ databases">
        <authorList>
            <person name="Hausmann B."/>
        </authorList>
    </citation>
    <scope>NUCLEOTIDE SEQUENCE [LARGE SCALE GENOMIC DNA]</scope>
    <source>
        <strain evidence="4">Peat soil MAG SbA5</strain>
    </source>
</reference>
<evidence type="ECO:0000256" key="1">
    <source>
        <dbReference type="ARBA" id="ARBA00022729"/>
    </source>
</evidence>
<dbReference type="InterPro" id="IPR027385">
    <property type="entry name" value="Beta-barrel_OMP"/>
</dbReference>
<evidence type="ECO:0000259" key="2">
    <source>
        <dbReference type="Pfam" id="PF13505"/>
    </source>
</evidence>
<dbReference type="SUPFAM" id="SSF56925">
    <property type="entry name" value="OMPA-like"/>
    <property type="match status" value="1"/>
</dbReference>
<dbReference type="OrthoDB" id="121884at2"/>
<dbReference type="Proteomes" id="UP000239735">
    <property type="component" value="Unassembled WGS sequence"/>
</dbReference>
<protein>
    <recommendedName>
        <fullName evidence="2">Outer membrane protein beta-barrel domain-containing protein</fullName>
    </recommendedName>
</protein>
<gene>
    <name evidence="3" type="ORF">SBA5_970023</name>
</gene>
<keyword evidence="1" id="KW-0732">Signal</keyword>
<dbReference type="InterPro" id="IPR011250">
    <property type="entry name" value="OMP/PagP_B-barrel"/>
</dbReference>
<proteinExistence type="predicted"/>
<evidence type="ECO:0000313" key="3">
    <source>
        <dbReference type="EMBL" id="SPE32298.1"/>
    </source>
</evidence>
<organism evidence="3 4">
    <name type="scientific">Candidatus Sulfuritelmatomonas gaucii</name>
    <dbReference type="NCBI Taxonomy" id="2043161"/>
    <lineage>
        <taxon>Bacteria</taxon>
        <taxon>Pseudomonadati</taxon>
        <taxon>Acidobacteriota</taxon>
        <taxon>Terriglobia</taxon>
        <taxon>Terriglobales</taxon>
        <taxon>Acidobacteriaceae</taxon>
        <taxon>Candidatus Sulfuritelmatomonas</taxon>
    </lineage>
</organism>
<accession>A0A2N9MA32</accession>
<dbReference type="Pfam" id="PF13505">
    <property type="entry name" value="OMP_b-brl"/>
    <property type="match status" value="1"/>
</dbReference>
<dbReference type="Gene3D" id="2.40.160.20">
    <property type="match status" value="1"/>
</dbReference>
<name>A0A2N9MA32_9BACT</name>
<sequence>MRLMLPHKLILAALFVAAVVPIYSQVAPSARQGGLPIVVGVAFSDFSIDQGPGRRMVGISAWADWLPSRFPGVLRGMGIEGLGHAINYDRPAGISRMRQDTVEGGPIYAWNPYRGVRPYVRYVFGIGRIDFPPSGKYSHDEFFVAAPGGGAEFHAWQHVWIRADYEYQFWHHTFGPHDLTPNGFTIGASYDFRPPVSK</sequence>
<dbReference type="AlphaFoldDB" id="A0A2N9MA32"/>
<dbReference type="EMBL" id="OKRB01000160">
    <property type="protein sequence ID" value="SPE32298.1"/>
    <property type="molecule type" value="Genomic_DNA"/>
</dbReference>
<feature type="domain" description="Outer membrane protein beta-barrel" evidence="2">
    <location>
        <begin position="16"/>
        <end position="192"/>
    </location>
</feature>
<evidence type="ECO:0000313" key="4">
    <source>
        <dbReference type="Proteomes" id="UP000239735"/>
    </source>
</evidence>